<accession>A0A5B7JKT0</accession>
<dbReference type="AlphaFoldDB" id="A0A5B7JKT0"/>
<reference evidence="1 2" key="1">
    <citation type="submission" date="2019-05" db="EMBL/GenBank/DDBJ databases">
        <title>Another draft genome of Portunus trituberculatus and its Hox gene families provides insights of decapod evolution.</title>
        <authorList>
            <person name="Jeong J.-H."/>
            <person name="Song I."/>
            <person name="Kim S."/>
            <person name="Choi T."/>
            <person name="Kim D."/>
            <person name="Ryu S."/>
            <person name="Kim W."/>
        </authorList>
    </citation>
    <scope>NUCLEOTIDE SEQUENCE [LARGE SCALE GENOMIC DNA]</scope>
    <source>
        <tissue evidence="1">Muscle</tissue>
    </source>
</reference>
<gene>
    <name evidence="1" type="ORF">E2C01_092641</name>
</gene>
<proteinExistence type="predicted"/>
<evidence type="ECO:0000313" key="1">
    <source>
        <dbReference type="EMBL" id="MPC97330.1"/>
    </source>
</evidence>
<dbReference type="EMBL" id="VSRR010109467">
    <property type="protein sequence ID" value="MPC97330.1"/>
    <property type="molecule type" value="Genomic_DNA"/>
</dbReference>
<evidence type="ECO:0000313" key="2">
    <source>
        <dbReference type="Proteomes" id="UP000324222"/>
    </source>
</evidence>
<organism evidence="1 2">
    <name type="scientific">Portunus trituberculatus</name>
    <name type="common">Swimming crab</name>
    <name type="synonym">Neptunus trituberculatus</name>
    <dbReference type="NCBI Taxonomy" id="210409"/>
    <lineage>
        <taxon>Eukaryota</taxon>
        <taxon>Metazoa</taxon>
        <taxon>Ecdysozoa</taxon>
        <taxon>Arthropoda</taxon>
        <taxon>Crustacea</taxon>
        <taxon>Multicrustacea</taxon>
        <taxon>Malacostraca</taxon>
        <taxon>Eumalacostraca</taxon>
        <taxon>Eucarida</taxon>
        <taxon>Decapoda</taxon>
        <taxon>Pleocyemata</taxon>
        <taxon>Brachyura</taxon>
        <taxon>Eubrachyura</taxon>
        <taxon>Portunoidea</taxon>
        <taxon>Portunidae</taxon>
        <taxon>Portuninae</taxon>
        <taxon>Portunus</taxon>
    </lineage>
</organism>
<comment type="caution">
    <text evidence="1">The sequence shown here is derived from an EMBL/GenBank/DDBJ whole genome shotgun (WGS) entry which is preliminary data.</text>
</comment>
<protein>
    <submittedName>
        <fullName evidence="1">Uncharacterized protein</fullName>
    </submittedName>
</protein>
<dbReference type="Proteomes" id="UP000324222">
    <property type="component" value="Unassembled WGS sequence"/>
</dbReference>
<keyword evidence="2" id="KW-1185">Reference proteome</keyword>
<name>A0A5B7JKT0_PORTR</name>
<sequence>MRLGKYEKGKTRAIKIMLKSQVTAEGLLSNAWKLKDAKETKMIYVRRNMTEEDRAKMRELTTEVREKNEARSEDDKFFWKVKNEKVWKWWFNGRE</sequence>